<keyword evidence="2" id="KW-1185">Reference proteome</keyword>
<evidence type="ECO:0000313" key="1">
    <source>
        <dbReference type="EMBL" id="TPW27678.1"/>
    </source>
</evidence>
<reference evidence="1 2" key="1">
    <citation type="submission" date="2019-06" db="EMBL/GenBank/DDBJ databases">
        <authorList>
            <person name="Li M."/>
        </authorList>
    </citation>
    <scope>NUCLEOTIDE SEQUENCE [LARGE SCALE GENOMIC DNA]</scope>
    <source>
        <strain evidence="1 2">BGMRC2036</strain>
    </source>
</reference>
<name>A0A506U2I9_9HYPH</name>
<organism evidence="1 2">
    <name type="scientific">Martelella alba</name>
    <dbReference type="NCBI Taxonomy" id="2590451"/>
    <lineage>
        <taxon>Bacteria</taxon>
        <taxon>Pseudomonadati</taxon>
        <taxon>Pseudomonadota</taxon>
        <taxon>Alphaproteobacteria</taxon>
        <taxon>Hyphomicrobiales</taxon>
        <taxon>Aurantimonadaceae</taxon>
        <taxon>Martelella</taxon>
    </lineage>
</organism>
<proteinExistence type="predicted"/>
<dbReference type="AlphaFoldDB" id="A0A506U2I9"/>
<evidence type="ECO:0008006" key="3">
    <source>
        <dbReference type="Google" id="ProtNLM"/>
    </source>
</evidence>
<comment type="caution">
    <text evidence="1">The sequence shown here is derived from an EMBL/GenBank/DDBJ whole genome shotgun (WGS) entry which is preliminary data.</text>
</comment>
<evidence type="ECO:0000313" key="2">
    <source>
        <dbReference type="Proteomes" id="UP000318801"/>
    </source>
</evidence>
<dbReference type="Proteomes" id="UP000318801">
    <property type="component" value="Unassembled WGS sequence"/>
</dbReference>
<dbReference type="EMBL" id="VHLG01000016">
    <property type="protein sequence ID" value="TPW27678.1"/>
    <property type="molecule type" value="Genomic_DNA"/>
</dbReference>
<protein>
    <recommendedName>
        <fullName evidence="3">Nitrate reductase</fullName>
    </recommendedName>
</protein>
<sequence length="88" mass="9455">MNPLAPKGPGVIDAARRIKGWTRTMLAIDETTVVSVNELACHLPGCPPRETVILVMTGPNDTRQFSIHKAMAEVTHDDVHAAATQEGP</sequence>
<accession>A0A506U2I9</accession>
<gene>
    <name evidence="1" type="ORF">FJU08_19540</name>
</gene>
<dbReference type="OrthoDB" id="7067390at2"/>